<evidence type="ECO:0000313" key="4">
    <source>
        <dbReference type="EMBL" id="MCF4101673.1"/>
    </source>
</evidence>
<evidence type="ECO:0000259" key="3">
    <source>
        <dbReference type="SMART" id="SM00822"/>
    </source>
</evidence>
<feature type="domain" description="Ketoreductase" evidence="3">
    <location>
        <begin position="7"/>
        <end position="192"/>
    </location>
</feature>
<dbReference type="PANTHER" id="PTHR42879">
    <property type="entry name" value="3-OXOACYL-(ACYL-CARRIER-PROTEIN) REDUCTASE"/>
    <property type="match status" value="1"/>
</dbReference>
<dbReference type="Pfam" id="PF00106">
    <property type="entry name" value="adh_short"/>
    <property type="match status" value="1"/>
</dbReference>
<dbReference type="SUPFAM" id="SSF51735">
    <property type="entry name" value="NAD(P)-binding Rossmann-fold domains"/>
    <property type="match status" value="1"/>
</dbReference>
<dbReference type="InterPro" id="IPR020904">
    <property type="entry name" value="Sc_DH/Rdtase_CS"/>
</dbReference>
<evidence type="ECO:0000313" key="5">
    <source>
        <dbReference type="Proteomes" id="UP001179363"/>
    </source>
</evidence>
<accession>A0ABS9EJK7</accession>
<comment type="similarity">
    <text evidence="1 2">Belongs to the short-chain dehydrogenases/reductases (SDR) family.</text>
</comment>
<dbReference type="Gene3D" id="3.40.50.720">
    <property type="entry name" value="NAD(P)-binding Rossmann-like Domain"/>
    <property type="match status" value="1"/>
</dbReference>
<comment type="caution">
    <text evidence="4">The sequence shown here is derived from an EMBL/GenBank/DDBJ whole genome shotgun (WGS) entry which is preliminary data.</text>
</comment>
<dbReference type="InterPro" id="IPR057326">
    <property type="entry name" value="KR_dom"/>
</dbReference>
<evidence type="ECO:0000256" key="2">
    <source>
        <dbReference type="RuleBase" id="RU000363"/>
    </source>
</evidence>
<dbReference type="EMBL" id="JAKGTH010000008">
    <property type="protein sequence ID" value="MCF4101673.1"/>
    <property type="molecule type" value="Genomic_DNA"/>
</dbReference>
<dbReference type="InterPro" id="IPR050259">
    <property type="entry name" value="SDR"/>
</dbReference>
<dbReference type="RefSeq" id="WP_236133822.1">
    <property type="nucleotide sequence ID" value="NZ_JAKGTH010000008.1"/>
</dbReference>
<proteinExistence type="inferred from homology"/>
<evidence type="ECO:0000256" key="1">
    <source>
        <dbReference type="ARBA" id="ARBA00006484"/>
    </source>
</evidence>
<organism evidence="4 5">
    <name type="scientific">Gillisia lutea</name>
    <dbReference type="NCBI Taxonomy" id="2909668"/>
    <lineage>
        <taxon>Bacteria</taxon>
        <taxon>Pseudomonadati</taxon>
        <taxon>Bacteroidota</taxon>
        <taxon>Flavobacteriia</taxon>
        <taxon>Flavobacteriales</taxon>
        <taxon>Flavobacteriaceae</taxon>
        <taxon>Gillisia</taxon>
    </lineage>
</organism>
<keyword evidence="5" id="KW-1185">Reference proteome</keyword>
<dbReference type="PANTHER" id="PTHR42879:SF2">
    <property type="entry name" value="3-OXOACYL-[ACYL-CARRIER-PROTEIN] REDUCTASE FABG"/>
    <property type="match status" value="1"/>
</dbReference>
<dbReference type="InterPro" id="IPR002347">
    <property type="entry name" value="SDR_fam"/>
</dbReference>
<name>A0ABS9EJK7_9FLAO</name>
<dbReference type="SMART" id="SM00822">
    <property type="entry name" value="PKS_KR"/>
    <property type="match status" value="1"/>
</dbReference>
<gene>
    <name evidence="4" type="ORF">L1I30_08355</name>
</gene>
<protein>
    <submittedName>
        <fullName evidence="4">SDR family oxidoreductase</fullName>
    </submittedName>
</protein>
<sequence length="239" mass="25861">MNSYKSKVAFITGGSKGIGYGVAEALLKLDMRVAITSRSQESANAAAEKLSKLGKGEIIGLEADVRDFESQQQAVKRTLDKWGQIDVLIANAGIGHFAPIENLSIEQWQETIDTNLSGVFYSVKSTLESLKKSQGYIITISSLAGTNFFAGGTAYNASKFGVTGFTQAAMLDVRDHGIKVSTIMPGSVATHFNDHTPNEKDAWKIQAEDIGELVVDLLKMNPRTLPSKVEVRPSQPPKK</sequence>
<dbReference type="PROSITE" id="PS00061">
    <property type="entry name" value="ADH_SHORT"/>
    <property type="match status" value="1"/>
</dbReference>
<dbReference type="NCBIfam" id="NF005594">
    <property type="entry name" value="PRK07326.1"/>
    <property type="match status" value="1"/>
</dbReference>
<dbReference type="Proteomes" id="UP001179363">
    <property type="component" value="Unassembled WGS sequence"/>
</dbReference>
<reference evidence="4" key="1">
    <citation type="submission" date="2022-01" db="EMBL/GenBank/DDBJ databases">
        <title>Gillisia lutea sp. nov., isolated from marine plastic residues from the Malvarosa beach (Valencia, Spain).</title>
        <authorList>
            <person name="Vidal-Verdu A."/>
            <person name="Molina-Menor E."/>
            <person name="Satari L."/>
            <person name="Pascual J."/>
            <person name="Pereto J."/>
            <person name="Porcar M."/>
        </authorList>
    </citation>
    <scope>NUCLEOTIDE SEQUENCE</scope>
    <source>
        <strain evidence="4">M10.2A</strain>
    </source>
</reference>
<dbReference type="PRINTS" id="PR00081">
    <property type="entry name" value="GDHRDH"/>
</dbReference>
<dbReference type="InterPro" id="IPR036291">
    <property type="entry name" value="NAD(P)-bd_dom_sf"/>
</dbReference>
<dbReference type="PRINTS" id="PR00080">
    <property type="entry name" value="SDRFAMILY"/>
</dbReference>